<dbReference type="Gene3D" id="3.90.79.10">
    <property type="entry name" value="Nucleoside Triphosphate Pyrophosphohydrolase"/>
    <property type="match status" value="1"/>
</dbReference>
<dbReference type="PANTHER" id="PTHR10885:SF0">
    <property type="entry name" value="ISOPENTENYL-DIPHOSPHATE DELTA-ISOMERASE"/>
    <property type="match status" value="1"/>
</dbReference>
<evidence type="ECO:0000256" key="2">
    <source>
        <dbReference type="ARBA" id="ARBA00007579"/>
    </source>
</evidence>
<dbReference type="PROSITE" id="PS51462">
    <property type="entry name" value="NUDIX"/>
    <property type="match status" value="1"/>
</dbReference>
<organism evidence="8 9">
    <name type="scientific">Encephalitozoon romaleae (strain SJ-2008)</name>
    <name type="common">Microsporidian parasite</name>
    <dbReference type="NCBI Taxonomy" id="1178016"/>
    <lineage>
        <taxon>Eukaryota</taxon>
        <taxon>Fungi</taxon>
        <taxon>Fungi incertae sedis</taxon>
        <taxon>Microsporidia</taxon>
        <taxon>Unikaryonidae</taxon>
        <taxon>Encephalitozoon</taxon>
    </lineage>
</organism>
<dbReference type="InterPro" id="IPR011876">
    <property type="entry name" value="IsopentenylPP_isomerase_typ1"/>
</dbReference>
<dbReference type="CDD" id="cd02885">
    <property type="entry name" value="NUDIX_IPP_Isomerase"/>
    <property type="match status" value="1"/>
</dbReference>
<sequence>MDNYNRNILLVNDKDKVVGIGKALRTHFREHLMLHRAFSVFLFNSRNELLIQKRASGKLLFPNKWTNSVCSHPFVNDLSFINPLLDVKIHAVKRIDHELGIGSILIDDLRFVSRIIYKASPTERYSRILPGIPTTQKISTFPDPNNLSGSYSSDDFHEWEVDYIILAVSDASPCPNPNEVSEIRYVCKEELQELIARDLASPWLDEISKHVDIFDIKQSYFPSDP</sequence>
<dbReference type="HOGENOM" id="CLU_060552_0_1_1"/>
<protein>
    <recommendedName>
        <fullName evidence="3">isopentenyl-diphosphate Delta-isomerase</fullName>
        <ecNumber evidence="3">5.3.3.2</ecNumber>
    </recommendedName>
</protein>
<dbReference type="GeneID" id="20520772"/>
<dbReference type="VEuPathDB" id="MicrosporidiaDB:EROM_020140"/>
<evidence type="ECO:0000256" key="6">
    <source>
        <dbReference type="ARBA" id="ARBA00029294"/>
    </source>
</evidence>
<dbReference type="GO" id="GO:0005737">
    <property type="term" value="C:cytoplasm"/>
    <property type="evidence" value="ECO:0007669"/>
    <property type="project" value="TreeGrafter"/>
</dbReference>
<gene>
    <name evidence="8" type="ordered locus">EROM_020140</name>
</gene>
<dbReference type="InterPro" id="IPR015797">
    <property type="entry name" value="NUDIX_hydrolase-like_dom_sf"/>
</dbReference>
<dbReference type="PANTHER" id="PTHR10885">
    <property type="entry name" value="ISOPENTENYL-DIPHOSPHATE DELTA-ISOMERASE"/>
    <property type="match status" value="1"/>
</dbReference>
<keyword evidence="5" id="KW-0413">Isomerase</keyword>
<dbReference type="KEGG" id="ero:EROM_020140"/>
<accession>I7ALE1</accession>
<comment type="catalytic activity">
    <reaction evidence="6">
        <text>isopentenyl diphosphate = dimethylallyl diphosphate</text>
        <dbReference type="Rhea" id="RHEA:23284"/>
        <dbReference type="ChEBI" id="CHEBI:57623"/>
        <dbReference type="ChEBI" id="CHEBI:128769"/>
        <dbReference type="EC" id="5.3.3.2"/>
    </reaction>
    <physiologicalReaction direction="left-to-right" evidence="6">
        <dbReference type="Rhea" id="RHEA:23285"/>
    </physiologicalReaction>
</comment>
<evidence type="ECO:0000313" key="9">
    <source>
        <dbReference type="Proteomes" id="UP000010094"/>
    </source>
</evidence>
<evidence type="ECO:0000256" key="3">
    <source>
        <dbReference type="ARBA" id="ARBA00012057"/>
    </source>
</evidence>
<dbReference type="UniPathway" id="UPA00059">
    <property type="reaction ID" value="UER00104"/>
</dbReference>
<dbReference type="EC" id="5.3.3.2" evidence="3"/>
<reference evidence="8 9" key="1">
    <citation type="journal article" date="2012" name="Proc. Natl. Acad. Sci. U.S.A.">
        <title>Gain and loss of multiple functionally related, horizontally transferred genes in the reduced genomes of two microsporidian parasites.</title>
        <authorList>
            <person name="Pombert J.-F."/>
            <person name="Selman M."/>
            <person name="Burki F."/>
            <person name="Bardell F.T."/>
            <person name="Farinelli L."/>
            <person name="Solter L.F."/>
            <person name="Whitman D.W."/>
            <person name="Weiss L.M."/>
            <person name="Corradi N."/>
            <person name="Keeling P.J."/>
        </authorList>
    </citation>
    <scope>NUCLEOTIDE SEQUENCE [LARGE SCALE GENOMIC DNA]</scope>
    <source>
        <strain evidence="8 9">SJ-2008</strain>
    </source>
</reference>
<dbReference type="GO" id="GO:0050992">
    <property type="term" value="P:dimethylallyl diphosphate biosynthetic process"/>
    <property type="evidence" value="ECO:0007669"/>
    <property type="project" value="UniProtKB-UniPathway"/>
</dbReference>
<feature type="domain" description="Nudix hydrolase" evidence="7">
    <location>
        <begin position="33"/>
        <end position="212"/>
    </location>
</feature>
<dbReference type="Proteomes" id="UP000010094">
    <property type="component" value="Chromosome II"/>
</dbReference>
<evidence type="ECO:0000313" key="8">
    <source>
        <dbReference type="EMBL" id="AFN82489.1"/>
    </source>
</evidence>
<evidence type="ECO:0000259" key="7">
    <source>
        <dbReference type="PROSITE" id="PS51462"/>
    </source>
</evidence>
<dbReference type="PIRSF" id="PIRSF018427">
    <property type="entry name" value="Isopntndiph_ism"/>
    <property type="match status" value="1"/>
</dbReference>
<dbReference type="NCBIfam" id="TIGR02150">
    <property type="entry name" value="IPP_isom_1"/>
    <property type="match status" value="1"/>
</dbReference>
<dbReference type="SUPFAM" id="SSF55811">
    <property type="entry name" value="Nudix"/>
    <property type="match status" value="1"/>
</dbReference>
<dbReference type="AlphaFoldDB" id="I7ALE1"/>
<proteinExistence type="inferred from homology"/>
<dbReference type="EMBL" id="CP003519">
    <property type="protein sequence ID" value="AFN82489.1"/>
    <property type="molecule type" value="Genomic_DNA"/>
</dbReference>
<dbReference type="RefSeq" id="XP_009263986.1">
    <property type="nucleotide sequence ID" value="XM_009265711.1"/>
</dbReference>
<keyword evidence="4" id="KW-0414">Isoprene biosynthesis</keyword>
<evidence type="ECO:0000256" key="4">
    <source>
        <dbReference type="ARBA" id="ARBA00023229"/>
    </source>
</evidence>
<name>I7ALE1_ENCRO</name>
<comment type="pathway">
    <text evidence="1">Isoprenoid biosynthesis; dimethylallyl diphosphate biosynthesis; dimethylallyl diphosphate from isopentenyl diphosphate: step 1/1.</text>
</comment>
<evidence type="ECO:0000256" key="1">
    <source>
        <dbReference type="ARBA" id="ARBA00004826"/>
    </source>
</evidence>
<keyword evidence="9" id="KW-1185">Reference proteome</keyword>
<dbReference type="GO" id="GO:0004452">
    <property type="term" value="F:isopentenyl-diphosphate delta-isomerase activity"/>
    <property type="evidence" value="ECO:0007669"/>
    <property type="project" value="UniProtKB-EC"/>
</dbReference>
<dbReference type="InterPro" id="IPR000086">
    <property type="entry name" value="NUDIX_hydrolase_dom"/>
</dbReference>
<dbReference type="OrthoDB" id="510307at2759"/>
<dbReference type="GO" id="GO:0009240">
    <property type="term" value="P:isopentenyl diphosphate biosynthetic process"/>
    <property type="evidence" value="ECO:0007669"/>
    <property type="project" value="TreeGrafter"/>
</dbReference>
<evidence type="ECO:0000256" key="5">
    <source>
        <dbReference type="ARBA" id="ARBA00023235"/>
    </source>
</evidence>
<comment type="similarity">
    <text evidence="2">Belongs to the IPP isomerase type 1 family.</text>
</comment>